<protein>
    <submittedName>
        <fullName evidence="1">Uncharacterized protein</fullName>
    </submittedName>
</protein>
<dbReference type="STRING" id="414004.CENSYa_1373"/>
<gene>
    <name evidence="1" type="ordered locus">CENSYa_1373</name>
</gene>
<accession>A0RXC9</accession>
<dbReference type="Proteomes" id="UP000000758">
    <property type="component" value="Chromosome"/>
</dbReference>
<organism evidence="1 2">
    <name type="scientific">Cenarchaeum symbiosum (strain A)</name>
    <dbReference type="NCBI Taxonomy" id="414004"/>
    <lineage>
        <taxon>Archaea</taxon>
        <taxon>Nitrososphaerota</taxon>
        <taxon>Candidatus Cenarchaeales</taxon>
        <taxon>Candidatus Cenarchaeaceae</taxon>
        <taxon>Candidatus Cenarchaeum</taxon>
    </lineage>
</organism>
<dbReference type="KEGG" id="csy:CENSYa_1373"/>
<evidence type="ECO:0000313" key="1">
    <source>
        <dbReference type="EMBL" id="ABK77996.1"/>
    </source>
</evidence>
<evidence type="ECO:0000313" key="2">
    <source>
        <dbReference type="Proteomes" id="UP000000758"/>
    </source>
</evidence>
<dbReference type="EnsemblBacteria" id="ABK77996">
    <property type="protein sequence ID" value="ABK77996"/>
    <property type="gene ID" value="CENSYa_1373"/>
</dbReference>
<reference evidence="1 2" key="1">
    <citation type="journal article" date="2006" name="Proc. Natl. Acad. Sci. U.S.A.">
        <title>Genomic analysis of the uncultivated marine crenarchaeote Cenarchaeum symbiosum.</title>
        <authorList>
            <person name="Hallam S.J."/>
            <person name="Konstantinidis K.T."/>
            <person name="Putnam N."/>
            <person name="Schleper C."/>
            <person name="Watanabe Y."/>
            <person name="Sugahara J."/>
            <person name="Preston C."/>
            <person name="de la Torre J."/>
            <person name="Richardson P.M."/>
            <person name="DeLong E.F."/>
        </authorList>
    </citation>
    <scope>NUCLEOTIDE SEQUENCE [LARGE SCALE GENOMIC DNA]</scope>
    <source>
        <strain evidence="2">A</strain>
    </source>
</reference>
<dbReference type="HOGENOM" id="CLU_2504807_0_0_2"/>
<sequence>MIITYGHAHFVDPVEWTAAQDLHYPPIYKLDKYQTPRHHTVNRSGMDGSTGFRQSHHHGFFLGPLSRFNPGVTQNTLSTLDRLTI</sequence>
<keyword evidence="2" id="KW-1185">Reference proteome</keyword>
<name>A0RXC9_CENSY</name>
<dbReference type="AlphaFoldDB" id="A0RXC9"/>
<proteinExistence type="predicted"/>
<dbReference type="EMBL" id="DP000238">
    <property type="protein sequence ID" value="ABK77996.1"/>
    <property type="molecule type" value="Genomic_DNA"/>
</dbReference>